<dbReference type="InterPro" id="IPR051606">
    <property type="entry name" value="Polyketide_Oxido-like"/>
</dbReference>
<evidence type="ECO:0000313" key="3">
    <source>
        <dbReference type="Proteomes" id="UP001597199"/>
    </source>
</evidence>
<dbReference type="InterPro" id="IPR036291">
    <property type="entry name" value="NAD(P)-bd_dom_sf"/>
</dbReference>
<protein>
    <submittedName>
        <fullName evidence="2">NAD(P)-dependent oxidoreductase</fullName>
    </submittedName>
</protein>
<organism evidence="2 3">
    <name type="scientific">Lacticaseibacillus suilingensis</name>
    <dbReference type="NCBI Taxonomy" id="2799577"/>
    <lineage>
        <taxon>Bacteria</taxon>
        <taxon>Bacillati</taxon>
        <taxon>Bacillota</taxon>
        <taxon>Bacilli</taxon>
        <taxon>Lactobacillales</taxon>
        <taxon>Lactobacillaceae</taxon>
        <taxon>Lacticaseibacillus</taxon>
    </lineage>
</organism>
<dbReference type="InterPro" id="IPR016040">
    <property type="entry name" value="NAD(P)-bd_dom"/>
</dbReference>
<proteinExistence type="predicted"/>
<evidence type="ECO:0000313" key="2">
    <source>
        <dbReference type="EMBL" id="MFD1399044.1"/>
    </source>
</evidence>
<dbReference type="EMBL" id="JBHTOA010000030">
    <property type="protein sequence ID" value="MFD1399044.1"/>
    <property type="molecule type" value="Genomic_DNA"/>
</dbReference>
<evidence type="ECO:0000259" key="1">
    <source>
        <dbReference type="Pfam" id="PF13460"/>
    </source>
</evidence>
<sequence>MKIMIIGVFGRAGSKIYQEALRRGHQVVGVAHRLHKRPQVTHLLVKDIRDLAKNDMSGLDAVIDAVGAWSPEGEAVHTDGLMHVISLLKGTKTRYFKVGAASTLYTDQNHRHQLQENPRYYPKYMQDLCLAHGLGLQLLKDSQAVDWTYVTPPYNFDPAGKVSGHYEVTGDEYLPAADPSEGVDDYISYADYAKGMLDIVENHQFLGQQITLYSGNNPRPMQRY</sequence>
<gene>
    <name evidence="2" type="ORF">ACFQ41_06955</name>
</gene>
<name>A0ABW4BEX8_9LACO</name>
<dbReference type="PANTHER" id="PTHR43355:SF2">
    <property type="entry name" value="FLAVIN REDUCTASE (NADPH)"/>
    <property type="match status" value="1"/>
</dbReference>
<dbReference type="Gene3D" id="3.40.50.720">
    <property type="entry name" value="NAD(P)-binding Rossmann-like Domain"/>
    <property type="match status" value="1"/>
</dbReference>
<accession>A0ABW4BEX8</accession>
<keyword evidence="3" id="KW-1185">Reference proteome</keyword>
<dbReference type="PANTHER" id="PTHR43355">
    <property type="entry name" value="FLAVIN REDUCTASE (NADPH)"/>
    <property type="match status" value="1"/>
</dbReference>
<feature type="domain" description="NAD(P)-binding" evidence="1">
    <location>
        <begin position="10"/>
        <end position="202"/>
    </location>
</feature>
<dbReference type="SUPFAM" id="SSF51735">
    <property type="entry name" value="NAD(P)-binding Rossmann-fold domains"/>
    <property type="match status" value="1"/>
</dbReference>
<dbReference type="Proteomes" id="UP001597199">
    <property type="component" value="Unassembled WGS sequence"/>
</dbReference>
<dbReference type="Pfam" id="PF13460">
    <property type="entry name" value="NAD_binding_10"/>
    <property type="match status" value="1"/>
</dbReference>
<reference evidence="3" key="1">
    <citation type="journal article" date="2019" name="Int. J. Syst. Evol. Microbiol.">
        <title>The Global Catalogue of Microorganisms (GCM) 10K type strain sequencing project: providing services to taxonomists for standard genome sequencing and annotation.</title>
        <authorList>
            <consortium name="The Broad Institute Genomics Platform"/>
            <consortium name="The Broad Institute Genome Sequencing Center for Infectious Disease"/>
            <person name="Wu L."/>
            <person name="Ma J."/>
        </authorList>
    </citation>
    <scope>NUCLEOTIDE SEQUENCE [LARGE SCALE GENOMIC DNA]</scope>
    <source>
        <strain evidence="3">CCM 9110</strain>
    </source>
</reference>
<dbReference type="RefSeq" id="WP_204118234.1">
    <property type="nucleotide sequence ID" value="NZ_BOLV01000003.1"/>
</dbReference>
<comment type="caution">
    <text evidence="2">The sequence shown here is derived from an EMBL/GenBank/DDBJ whole genome shotgun (WGS) entry which is preliminary data.</text>
</comment>